<keyword evidence="1" id="KW-0472">Membrane</keyword>
<comment type="caution">
    <text evidence="2">The sequence shown here is derived from an EMBL/GenBank/DDBJ whole genome shotgun (WGS) entry which is preliminary data.</text>
</comment>
<evidence type="ECO:0000313" key="2">
    <source>
        <dbReference type="EMBL" id="KKS42906.1"/>
    </source>
</evidence>
<dbReference type="AlphaFoldDB" id="A0A0G1B9A0"/>
<keyword evidence="2" id="KW-0131">Cell cycle</keyword>
<dbReference type="GO" id="GO:0051301">
    <property type="term" value="P:cell division"/>
    <property type="evidence" value="ECO:0007669"/>
    <property type="project" value="UniProtKB-KW"/>
</dbReference>
<keyword evidence="2" id="KW-0132">Cell division</keyword>
<organism evidence="2 3">
    <name type="scientific">Candidatus Collierbacteria bacterium GW2011_GWA2_42_17</name>
    <dbReference type="NCBI Taxonomy" id="1618378"/>
    <lineage>
        <taxon>Bacteria</taxon>
        <taxon>Candidatus Collieribacteriota</taxon>
    </lineage>
</organism>
<feature type="transmembrane region" description="Helical" evidence="1">
    <location>
        <begin position="15"/>
        <end position="33"/>
    </location>
</feature>
<name>A0A0G1B9A0_9BACT</name>
<reference evidence="2 3" key="1">
    <citation type="journal article" date="2015" name="Nature">
        <title>rRNA introns, odd ribosomes, and small enigmatic genomes across a large radiation of phyla.</title>
        <authorList>
            <person name="Brown C.T."/>
            <person name="Hug L.A."/>
            <person name="Thomas B.C."/>
            <person name="Sharon I."/>
            <person name="Castelle C.J."/>
            <person name="Singh A."/>
            <person name="Wilkins M.J."/>
            <person name="Williams K.H."/>
            <person name="Banfield J.F."/>
        </authorList>
    </citation>
    <scope>NUCLEOTIDE SEQUENCE [LARGE SCALE GENOMIC DNA]</scope>
</reference>
<sequence length="125" mass="14667">MQALNRGNKKTDKNGWIKGIILVIAWILIFSLAKDLWQLKKGYVRIDEAKTRLVEEEAKNQMLKDKLSLVMTDEYKEKIIREQLNMQKIGEVVAVLPKGDLLAIKEATEEEKQVENWEKWWSLLK</sequence>
<dbReference type="Proteomes" id="UP000033854">
    <property type="component" value="Unassembled WGS sequence"/>
</dbReference>
<accession>A0A0G1B9A0</accession>
<proteinExistence type="predicted"/>
<evidence type="ECO:0000313" key="3">
    <source>
        <dbReference type="Proteomes" id="UP000033854"/>
    </source>
</evidence>
<protein>
    <submittedName>
        <fullName evidence="2">Cell division protein FtsL</fullName>
    </submittedName>
</protein>
<dbReference type="EMBL" id="LCDA01000004">
    <property type="protein sequence ID" value="KKS42906.1"/>
    <property type="molecule type" value="Genomic_DNA"/>
</dbReference>
<keyword evidence="1" id="KW-1133">Transmembrane helix</keyword>
<keyword evidence="1" id="KW-0812">Transmembrane</keyword>
<gene>
    <name evidence="2" type="ORF">UV06_C0004G0041</name>
</gene>
<evidence type="ECO:0000256" key="1">
    <source>
        <dbReference type="SAM" id="Phobius"/>
    </source>
</evidence>